<reference evidence="12" key="1">
    <citation type="submission" date="2005-10" db="EMBL/GenBank/DDBJ databases">
        <title>Complete sequence of Pelobacter carbinolicus DSM 2380.</title>
        <authorList>
            <person name="Copeland A."/>
            <person name="Lucas S."/>
            <person name="Lapidus A."/>
            <person name="Barry K."/>
            <person name="Detter J.C."/>
            <person name="Glavina T."/>
            <person name="Hammon N."/>
            <person name="Israni S."/>
            <person name="Pitluck S."/>
            <person name="Chertkov O."/>
            <person name="Schmutz J."/>
            <person name="Larimer F."/>
            <person name="Land M."/>
            <person name="Kyrpides N."/>
            <person name="Ivanova N."/>
            <person name="Richardson P."/>
        </authorList>
    </citation>
    <scope>NUCLEOTIDE SEQUENCE [LARGE SCALE GENOMIC DNA]</scope>
    <source>
        <strain evidence="12">DSM 2380 / NBRC 103641 / GraBd1</strain>
    </source>
</reference>
<keyword evidence="4" id="KW-0808">Transferase</keyword>
<evidence type="ECO:0000259" key="10">
    <source>
        <dbReference type="PROSITE" id="PS50894"/>
    </source>
</evidence>
<dbReference type="EMBL" id="CP000142">
    <property type="protein sequence ID" value="ABA88654.1"/>
    <property type="molecule type" value="Genomic_DNA"/>
</dbReference>
<evidence type="ECO:0000259" key="9">
    <source>
        <dbReference type="PROSITE" id="PS50851"/>
    </source>
</evidence>
<dbReference type="Gene3D" id="3.30.565.10">
    <property type="entry name" value="Histidine kinase-like ATPase, C-terminal domain"/>
    <property type="match status" value="1"/>
</dbReference>
<dbReference type="Gene3D" id="2.40.50.180">
    <property type="entry name" value="CheA-289, Domain 4"/>
    <property type="match status" value="1"/>
</dbReference>
<dbReference type="GO" id="GO:0006935">
    <property type="term" value="P:chemotaxis"/>
    <property type="evidence" value="ECO:0007669"/>
    <property type="project" value="InterPro"/>
</dbReference>
<evidence type="ECO:0000256" key="2">
    <source>
        <dbReference type="ARBA" id="ARBA00012438"/>
    </source>
</evidence>
<dbReference type="InterPro" id="IPR051315">
    <property type="entry name" value="Bact_Chemotaxis_CheA"/>
</dbReference>
<dbReference type="PANTHER" id="PTHR43395">
    <property type="entry name" value="SENSOR HISTIDINE KINASE CHEA"/>
    <property type="match status" value="1"/>
</dbReference>
<dbReference type="PANTHER" id="PTHR43395:SF1">
    <property type="entry name" value="CHEMOTAXIS PROTEIN CHEA"/>
    <property type="match status" value="1"/>
</dbReference>
<dbReference type="Pfam" id="PF01627">
    <property type="entry name" value="Hpt"/>
    <property type="match status" value="1"/>
</dbReference>
<dbReference type="SMART" id="SM00387">
    <property type="entry name" value="HATPase_c"/>
    <property type="match status" value="1"/>
</dbReference>
<dbReference type="HOGENOM" id="CLU_000650_3_7_7"/>
<dbReference type="OrthoDB" id="9803176at2"/>
<dbReference type="RefSeq" id="WP_011341137.1">
    <property type="nucleotide sequence ID" value="NC_007498.2"/>
</dbReference>
<keyword evidence="5 11" id="KW-0418">Kinase</keyword>
<name>Q3A4Q3_SYNC1</name>
<dbReference type="InterPro" id="IPR036061">
    <property type="entry name" value="CheW-like_dom_sf"/>
</dbReference>
<dbReference type="CDD" id="cd00088">
    <property type="entry name" value="HPT"/>
    <property type="match status" value="1"/>
</dbReference>
<dbReference type="GO" id="GO:0000155">
    <property type="term" value="F:phosphorelay sensor kinase activity"/>
    <property type="evidence" value="ECO:0007669"/>
    <property type="project" value="InterPro"/>
</dbReference>
<evidence type="ECO:0000256" key="3">
    <source>
        <dbReference type="ARBA" id="ARBA00022553"/>
    </source>
</evidence>
<comment type="catalytic activity">
    <reaction evidence="1">
        <text>ATP + protein L-histidine = ADP + protein N-phospho-L-histidine.</text>
        <dbReference type="EC" id="2.7.13.3"/>
    </reaction>
</comment>
<proteinExistence type="predicted"/>
<dbReference type="InterPro" id="IPR008207">
    <property type="entry name" value="Sig_transdc_His_kin_Hpt_dom"/>
</dbReference>
<dbReference type="Proteomes" id="UP000002534">
    <property type="component" value="Chromosome"/>
</dbReference>
<dbReference type="EC" id="2.7.13.3" evidence="2"/>
<dbReference type="PROSITE" id="PS50894">
    <property type="entry name" value="HPT"/>
    <property type="match status" value="1"/>
</dbReference>
<evidence type="ECO:0000256" key="1">
    <source>
        <dbReference type="ARBA" id="ARBA00000085"/>
    </source>
</evidence>
<feature type="region of interest" description="Disordered" evidence="7">
    <location>
        <begin position="677"/>
        <end position="699"/>
    </location>
</feature>
<evidence type="ECO:0000256" key="7">
    <source>
        <dbReference type="SAM" id="MobiDB-lite"/>
    </source>
</evidence>
<keyword evidence="3 6" id="KW-0597">Phosphoprotein</keyword>
<evidence type="ECO:0000313" key="12">
    <source>
        <dbReference type="Proteomes" id="UP000002534"/>
    </source>
</evidence>
<dbReference type="Pfam" id="PF02518">
    <property type="entry name" value="HATPase_c"/>
    <property type="match status" value="1"/>
</dbReference>
<evidence type="ECO:0000256" key="6">
    <source>
        <dbReference type="PROSITE-ProRule" id="PRU00110"/>
    </source>
</evidence>
<dbReference type="SUPFAM" id="SSF55874">
    <property type="entry name" value="ATPase domain of HSP90 chaperone/DNA topoisomerase II/histidine kinase"/>
    <property type="match status" value="1"/>
</dbReference>
<sequence>MLDPDLEFVSEAEDLLEAVRGDLAELLQQHGDPSAVADLVHRLFRRLHTLKGLCAAVGLDQASRLSHLLETFLDAFRMGRMQLGDSFLEALSESVMLLGGLVHQRPDAIKRCDRFILSLVGLLDKSSEVSSTLSPSSTTLDPDLFKSLTGFECYRLQWCLERSKPVFLISCCLPLESFQSLLAEFEQLLRIHGELIATMPAGLGTADAVDFHLLFCGALPESTAGHFPAEYRLRVRAVNLRGAMNSSSDASSVQPANSGTSQVIRVDKGRLDELLEIAKNLVLEQAQLKRFYQQVAKNGEDGSKELVERSFQELERGLLRLQRSLNDARMMPIRFLFQRMTRVVRNASRRSGNEVRLDMRGDEVPLDRNVLEQLHDPLLHLVRNAIDHGIESPEQRIAAGKSREGRIVLEAGRRGGQIVIEVRDDGRGIKLQDVRSKGCDLGLINDGADYSDQELYDLLFQPGFSTRGKATELSGRGVGMDVVRSQMEALGGLAAIDSRFGEGTRVSLTLPVHKTIMPVLVVNIADRMYAMALEGVRYVEPFEEDGGQSRVPDGMPGLETSLPLFDLRRHLRASAGSHNGPAYLVVIGLGDRQAGIIVDGLGGRRESVIRPFDELLKPVPGFSAVAELIDTGPVLLLDLGHLIREAGRQQLPAEKSCAPTRVAGTCRAKLAAGENAPPVAGIGEGSSPNTVAESGAEPMTSATGSSDFLSFFLEGHEYALDITDVVEIIEDADWITVPHVSSFIAGILIWRDHIVPVLDAGFRIGAAHAREECCGTVIVSRYGDRTVAVMVERLGQIFHVTEEGKIGMQEHHPAHDCLFLSRSVCRDGREISVLDLAAMLDFRTVV</sequence>
<dbReference type="SUPFAM" id="SSF50341">
    <property type="entry name" value="CheW-like"/>
    <property type="match status" value="2"/>
</dbReference>
<dbReference type="InterPro" id="IPR036641">
    <property type="entry name" value="HPT_dom_sf"/>
</dbReference>
<organism evidence="11 12">
    <name type="scientific">Syntrophotalea carbinolica (strain DSM 2380 / NBRC 103641 / GraBd1)</name>
    <name type="common">Pelobacter carbinolicus</name>
    <dbReference type="NCBI Taxonomy" id="338963"/>
    <lineage>
        <taxon>Bacteria</taxon>
        <taxon>Pseudomonadati</taxon>
        <taxon>Thermodesulfobacteriota</taxon>
        <taxon>Desulfuromonadia</taxon>
        <taxon>Desulfuromonadales</taxon>
        <taxon>Syntrophotaleaceae</taxon>
        <taxon>Syntrophotalea</taxon>
    </lineage>
</organism>
<dbReference type="SMART" id="SM00073">
    <property type="entry name" value="HPT"/>
    <property type="match status" value="1"/>
</dbReference>
<dbReference type="InterPro" id="IPR002545">
    <property type="entry name" value="CheW-lke_dom"/>
</dbReference>
<dbReference type="InterPro" id="IPR003594">
    <property type="entry name" value="HATPase_dom"/>
</dbReference>
<reference evidence="11 12" key="2">
    <citation type="journal article" date="2012" name="BMC Genomics">
        <title>The genome of Pelobacter carbinolicus reveals surprising metabolic capabilities and physiological features.</title>
        <authorList>
            <person name="Aklujkar M."/>
            <person name="Haveman S.A."/>
            <person name="Didonato R.Jr."/>
            <person name="Chertkov O."/>
            <person name="Han C.S."/>
            <person name="Land M.L."/>
            <person name="Brown P."/>
            <person name="Lovley D.R."/>
        </authorList>
    </citation>
    <scope>NUCLEOTIDE SEQUENCE [LARGE SCALE GENOMIC DNA]</scope>
    <source>
        <strain evidence="12">DSM 2380 / NBRC 103641 / GraBd1</strain>
    </source>
</reference>
<dbReference type="PROSITE" id="PS50851">
    <property type="entry name" value="CHEW"/>
    <property type="match status" value="1"/>
</dbReference>
<dbReference type="PROSITE" id="PS50109">
    <property type="entry name" value="HIS_KIN"/>
    <property type="match status" value="1"/>
</dbReference>
<feature type="modified residue" description="Phosphohistidine" evidence="6">
    <location>
        <position position="48"/>
    </location>
</feature>
<protein>
    <recommendedName>
        <fullName evidence="2">histidine kinase</fullName>
        <ecNumber evidence="2">2.7.13.3</ecNumber>
    </recommendedName>
</protein>
<evidence type="ECO:0000259" key="8">
    <source>
        <dbReference type="PROSITE" id="PS50109"/>
    </source>
</evidence>
<dbReference type="eggNOG" id="COG0643">
    <property type="taxonomic scope" value="Bacteria"/>
</dbReference>
<evidence type="ECO:0000256" key="5">
    <source>
        <dbReference type="ARBA" id="ARBA00022777"/>
    </source>
</evidence>
<dbReference type="Gene3D" id="2.30.30.40">
    <property type="entry name" value="SH3 Domains"/>
    <property type="match status" value="2"/>
</dbReference>
<dbReference type="STRING" id="338963.Pcar_1408"/>
<dbReference type="FunFam" id="3.30.565.10:FF:000016">
    <property type="entry name" value="Chemotaxis protein CheA, putative"/>
    <property type="match status" value="1"/>
</dbReference>
<dbReference type="InterPro" id="IPR005467">
    <property type="entry name" value="His_kinase_dom"/>
</dbReference>
<evidence type="ECO:0000313" key="11">
    <source>
        <dbReference type="EMBL" id="ABA88654.1"/>
    </source>
</evidence>
<dbReference type="Pfam" id="PF01584">
    <property type="entry name" value="CheW"/>
    <property type="match status" value="2"/>
</dbReference>
<dbReference type="AlphaFoldDB" id="Q3A4Q3"/>
<dbReference type="InterPro" id="IPR004105">
    <property type="entry name" value="CheA-like_dim"/>
</dbReference>
<dbReference type="KEGG" id="pca:Pcar_1408"/>
<feature type="domain" description="Histidine kinase" evidence="8">
    <location>
        <begin position="276"/>
        <end position="514"/>
    </location>
</feature>
<evidence type="ECO:0000256" key="4">
    <source>
        <dbReference type="ARBA" id="ARBA00022679"/>
    </source>
</evidence>
<dbReference type="SMART" id="SM00260">
    <property type="entry name" value="CheW"/>
    <property type="match status" value="2"/>
</dbReference>
<dbReference type="Pfam" id="PF02895">
    <property type="entry name" value="H-kinase_dim"/>
    <property type="match status" value="1"/>
</dbReference>
<dbReference type="InterPro" id="IPR004358">
    <property type="entry name" value="Sig_transdc_His_kin-like_C"/>
</dbReference>
<accession>Q3A4Q3</accession>
<keyword evidence="12" id="KW-1185">Reference proteome</keyword>
<feature type="domain" description="CheW-like" evidence="9">
    <location>
        <begin position="705"/>
        <end position="845"/>
    </location>
</feature>
<gene>
    <name evidence="11" type="primary">cheAW40H</name>
    <name evidence="11" type="ordered locus">Pcar_1408</name>
</gene>
<dbReference type="GO" id="GO:0005737">
    <property type="term" value="C:cytoplasm"/>
    <property type="evidence" value="ECO:0007669"/>
    <property type="project" value="InterPro"/>
</dbReference>
<dbReference type="SUPFAM" id="SSF47226">
    <property type="entry name" value="Histidine-containing phosphotransfer domain, HPT domain"/>
    <property type="match status" value="1"/>
</dbReference>
<dbReference type="Gene3D" id="1.20.120.160">
    <property type="entry name" value="HPT domain"/>
    <property type="match status" value="1"/>
</dbReference>
<feature type="domain" description="HPt" evidence="10">
    <location>
        <begin position="1"/>
        <end position="105"/>
    </location>
</feature>
<dbReference type="InterPro" id="IPR036890">
    <property type="entry name" value="HATPase_C_sf"/>
</dbReference>
<dbReference type="PRINTS" id="PR00344">
    <property type="entry name" value="BCTRLSENSOR"/>
</dbReference>